<dbReference type="RefSeq" id="XP_022388512.1">
    <property type="nucleotide sequence ID" value="XM_022533341.1"/>
</dbReference>
<dbReference type="GeneID" id="34449602"/>
<sequence>MDDNGKEFFVGWESKVIGLHADNIPSTWVVDEKRAELYHQHTAYEHHMRPIVAAAYGTFSCHELNDPSSKAILKVFMQIPYEGLEYASAAERARLASQNIPNFGEYQLEAFNALTENVCSSAPKLLHAEQNEQDRTGPVPGGLLYYLLLQRPPGEYLSKKGFWGMDKDGRNTVRHAFKQAWLDCVRAGFKPAMSATKNLIWDADANKIYIMNFEDAAPSNQNTVWRDTEWIAWGLAKAPRGYNWGPDKTVHPDMSRWTL</sequence>
<comment type="caution">
    <text evidence="1">The sequence shown here is derived from an EMBL/GenBank/DDBJ whole genome shotgun (WGS) entry which is preliminary data.</text>
</comment>
<dbReference type="OrthoDB" id="5401170at2759"/>
<dbReference type="Proteomes" id="UP000179179">
    <property type="component" value="Unassembled WGS sequence"/>
</dbReference>
<dbReference type="AlphaFoldDB" id="A0A1F8A0C5"/>
<evidence type="ECO:0000313" key="1">
    <source>
        <dbReference type="EMBL" id="OGM44795.1"/>
    </source>
</evidence>
<gene>
    <name evidence="1" type="ORF">ABOM_006212</name>
</gene>
<protein>
    <submittedName>
        <fullName evidence="1">Uncharacterized protein</fullName>
    </submittedName>
</protein>
<accession>A0A1F8A0C5</accession>
<evidence type="ECO:0000313" key="2">
    <source>
        <dbReference type="Proteomes" id="UP000179179"/>
    </source>
</evidence>
<keyword evidence="2" id="KW-1185">Reference proteome</keyword>
<dbReference type="EMBL" id="LYCR01000050">
    <property type="protein sequence ID" value="OGM44795.1"/>
    <property type="molecule type" value="Genomic_DNA"/>
</dbReference>
<proteinExistence type="predicted"/>
<organism evidence="1 2">
    <name type="scientific">Aspergillus bombycis</name>
    <dbReference type="NCBI Taxonomy" id="109264"/>
    <lineage>
        <taxon>Eukaryota</taxon>
        <taxon>Fungi</taxon>
        <taxon>Dikarya</taxon>
        <taxon>Ascomycota</taxon>
        <taxon>Pezizomycotina</taxon>
        <taxon>Eurotiomycetes</taxon>
        <taxon>Eurotiomycetidae</taxon>
        <taxon>Eurotiales</taxon>
        <taxon>Aspergillaceae</taxon>
        <taxon>Aspergillus</taxon>
    </lineage>
</organism>
<reference evidence="1 2" key="1">
    <citation type="journal article" date="2016" name="Genome Biol. Evol.">
        <title>Draft genome sequence of an aflatoxigenic Aspergillus species, A. bombycis.</title>
        <authorList>
            <person name="Moore G.G."/>
            <person name="Mack B.M."/>
            <person name="Beltz S.B."/>
            <person name="Gilbert M.K."/>
        </authorList>
    </citation>
    <scope>NUCLEOTIDE SEQUENCE [LARGE SCALE GENOMIC DNA]</scope>
    <source>
        <strain evidence="2">NRRL 26010</strain>
    </source>
</reference>
<name>A0A1F8A0C5_9EURO</name>